<comment type="caution">
    <text evidence="1">The sequence shown here is derived from an EMBL/GenBank/DDBJ whole genome shotgun (WGS) entry which is preliminary data.</text>
</comment>
<gene>
    <name evidence="1" type="ORF">AAWM_01386</name>
</gene>
<dbReference type="InterPro" id="IPR043129">
    <property type="entry name" value="ATPase_NBD"/>
</dbReference>
<name>A0A401KGY5_ASPAW</name>
<dbReference type="Gene3D" id="3.30.420.40">
    <property type="match status" value="1"/>
</dbReference>
<proteinExistence type="predicted"/>
<dbReference type="EMBL" id="BDHI01000001">
    <property type="protein sequence ID" value="GCB18501.1"/>
    <property type="molecule type" value="Genomic_DNA"/>
</dbReference>
<evidence type="ECO:0000313" key="2">
    <source>
        <dbReference type="Proteomes" id="UP000286921"/>
    </source>
</evidence>
<dbReference type="PANTHER" id="PTHR42749:SF1">
    <property type="entry name" value="CELL SHAPE-DETERMINING PROTEIN MREB"/>
    <property type="match status" value="1"/>
</dbReference>
<reference evidence="1 2" key="1">
    <citation type="submission" date="2016-09" db="EMBL/GenBank/DDBJ databases">
        <title>Aspergillus awamori IFM 58123T.</title>
        <authorList>
            <person name="Kusuya Y."/>
            <person name="Shimizu M."/>
            <person name="Takahashi H."/>
            <person name="Yaguchi T."/>
        </authorList>
    </citation>
    <scope>NUCLEOTIDE SEQUENCE [LARGE SCALE GENOMIC DNA]</scope>
    <source>
        <strain evidence="1 2">IFM 58123</strain>
    </source>
</reference>
<dbReference type="SUPFAM" id="SSF53067">
    <property type="entry name" value="Actin-like ATPase domain"/>
    <property type="match status" value="2"/>
</dbReference>
<organism evidence="1 2">
    <name type="scientific">Aspergillus awamori</name>
    <name type="common">Black koji mold</name>
    <dbReference type="NCBI Taxonomy" id="105351"/>
    <lineage>
        <taxon>Eukaryota</taxon>
        <taxon>Fungi</taxon>
        <taxon>Dikarya</taxon>
        <taxon>Ascomycota</taxon>
        <taxon>Pezizomycotina</taxon>
        <taxon>Eurotiomycetes</taxon>
        <taxon>Eurotiomycetidae</taxon>
        <taxon>Eurotiales</taxon>
        <taxon>Aspergillaceae</taxon>
        <taxon>Aspergillus</taxon>
    </lineage>
</organism>
<accession>A0A401KGY5</accession>
<dbReference type="PANTHER" id="PTHR42749">
    <property type="entry name" value="CELL SHAPE-DETERMINING PROTEIN MREB"/>
    <property type="match status" value="1"/>
</dbReference>
<dbReference type="Proteomes" id="UP000286921">
    <property type="component" value="Unassembled WGS sequence"/>
</dbReference>
<evidence type="ECO:0008006" key="3">
    <source>
        <dbReference type="Google" id="ProtNLM"/>
    </source>
</evidence>
<dbReference type="CDD" id="cd10170">
    <property type="entry name" value="ASKHA_NBD_HSP70"/>
    <property type="match status" value="1"/>
</dbReference>
<sequence>MEGSRLIISVEFGASKTVVGYHVTRDKWNGIPEFLALGNTHIIPTAIAYPQDGSSCCIGVEAQRQKNCVYWIKHIFDDARILRDSDDGLIEELVESTWLHLPLRQREDPSLVVSDFLGKILGHLQSFLKYDDAMDRMPKNFIFTTPSTWSESAHMKMEQAVYSAGFTNPRGASVSFTSEAEAVAVYAASEGGFNMGQLCETGDGVMVVDCGASTVDITTFLVDQKIPSAYQRLTAFTSNACGAVQLQSLIYKKLQHNEGRGPVTRSKVNRPFAQWARQIFPRGPISMPTNTGLPHADLQLIYKSAAIKIIGHIRREIACANICAGRSVVRRLLLVGGLSGSAEISNRIQYTCENEFRIEFHQPYHVYRNLAVCIGGTLRGLMGPQLSFKFWRFYYLVYANQQINMIISNGSPFDNEYANQINITLPRSTDGAHTIFVMESAQQVDPLERLEEQTTVVGRINCDLSPVPGNWQLLNVLVSYRATVRSEGQHLPPERLLHLAVYEAESKEKQLIGHTRVLMQSGL</sequence>
<evidence type="ECO:0000313" key="1">
    <source>
        <dbReference type="EMBL" id="GCB18501.1"/>
    </source>
</evidence>
<keyword evidence="2" id="KW-1185">Reference proteome</keyword>
<protein>
    <recommendedName>
        <fullName evidence="3">Actin-like ATPase domain-containing protein</fullName>
    </recommendedName>
</protein>
<dbReference type="AlphaFoldDB" id="A0A401KGY5"/>
<dbReference type="STRING" id="105351.A0A401KGY5"/>